<evidence type="ECO:0000313" key="2">
    <source>
        <dbReference type="EMBL" id="MEX5727490.1"/>
    </source>
</evidence>
<accession>A0ABV3XQ76</accession>
<reference evidence="2 3" key="1">
    <citation type="submission" date="2024-06" db="EMBL/GenBank/DDBJ databases">
        <title>Genome of Rhodovulum iodosum, a marine photoferrotroph.</title>
        <authorList>
            <person name="Bianchini G."/>
            <person name="Nikeleit V."/>
            <person name="Kappler A."/>
            <person name="Bryce C."/>
            <person name="Sanchez-Baracaldo P."/>
        </authorList>
    </citation>
    <scope>NUCLEOTIDE SEQUENCE [LARGE SCALE GENOMIC DNA]</scope>
    <source>
        <strain evidence="2 3">UT/N1</strain>
    </source>
</reference>
<sequence length="99" mass="10757">MKKLAYAAALSVLAVSAAQAGPIERACLQSDRSNGSRSLCGCIQDAANLTLTGADQRFAAKFFRDPHQAQVVRQSDNTSHEAFWQRYKRFGTTAEAFCG</sequence>
<dbReference type="RefSeq" id="WP_125403134.1">
    <property type="nucleotide sequence ID" value="NZ_JBEHHI010000001.1"/>
</dbReference>
<organism evidence="2 3">
    <name type="scientific">Rhodovulum iodosum</name>
    <dbReference type="NCBI Taxonomy" id="68291"/>
    <lineage>
        <taxon>Bacteria</taxon>
        <taxon>Pseudomonadati</taxon>
        <taxon>Pseudomonadota</taxon>
        <taxon>Alphaproteobacteria</taxon>
        <taxon>Rhodobacterales</taxon>
        <taxon>Paracoccaceae</taxon>
        <taxon>Rhodovulum</taxon>
    </lineage>
</organism>
<dbReference type="Proteomes" id="UP001560019">
    <property type="component" value="Unassembled WGS sequence"/>
</dbReference>
<keyword evidence="1" id="KW-0732">Signal</keyword>
<evidence type="ECO:0000313" key="3">
    <source>
        <dbReference type="Proteomes" id="UP001560019"/>
    </source>
</evidence>
<keyword evidence="3" id="KW-1185">Reference proteome</keyword>
<proteinExistence type="predicted"/>
<feature type="signal peptide" evidence="1">
    <location>
        <begin position="1"/>
        <end position="20"/>
    </location>
</feature>
<gene>
    <name evidence="2" type="ORF">Ga0609869_000843</name>
</gene>
<name>A0ABV3XQ76_9RHOB</name>
<comment type="caution">
    <text evidence="2">The sequence shown here is derived from an EMBL/GenBank/DDBJ whole genome shotgun (WGS) entry which is preliminary data.</text>
</comment>
<feature type="chain" id="PRO_5045493994" description="Arginine transporter" evidence="1">
    <location>
        <begin position="21"/>
        <end position="99"/>
    </location>
</feature>
<protein>
    <recommendedName>
        <fullName evidence="4">Arginine transporter</fullName>
    </recommendedName>
</protein>
<dbReference type="EMBL" id="JBEHHI010000001">
    <property type="protein sequence ID" value="MEX5727490.1"/>
    <property type="molecule type" value="Genomic_DNA"/>
</dbReference>
<evidence type="ECO:0008006" key="4">
    <source>
        <dbReference type="Google" id="ProtNLM"/>
    </source>
</evidence>
<evidence type="ECO:0000256" key="1">
    <source>
        <dbReference type="SAM" id="SignalP"/>
    </source>
</evidence>